<accession>A0A7T8GVG5</accession>
<dbReference type="PANTHER" id="PTHR45943">
    <property type="entry name" value="E3 UBIQUITIN-PROTEIN LIGASE MYCBP2"/>
    <property type="match status" value="1"/>
</dbReference>
<sequence length="180" mass="20225">MSSGVRKAALSDSFSICSMRGAEEEVPLVRHAASDGHYLYAFTDRGLYKIGMGYAGTLKGHIYKAQTLHLPSKNIRWMGFAEESLFLELKGEKRHEILRLDTESFAVTKTFPHPQVLLENNMPYVMFSDASQLGILTISPKDKFLLKFMDPKDLSVVHEVPLKLAYKRVGVLGHPSLRKA</sequence>
<protein>
    <submittedName>
        <fullName evidence="1">E3 ubiquitinprotein ligase MYCBP2like</fullName>
    </submittedName>
</protein>
<dbReference type="OrthoDB" id="6382327at2759"/>
<name>A0A7T8GVG5_CALRO</name>
<dbReference type="AlphaFoldDB" id="A0A7T8GVG5"/>
<dbReference type="GO" id="GO:0005634">
    <property type="term" value="C:nucleus"/>
    <property type="evidence" value="ECO:0007669"/>
    <property type="project" value="TreeGrafter"/>
</dbReference>
<proteinExistence type="predicted"/>
<evidence type="ECO:0000313" key="2">
    <source>
        <dbReference type="Proteomes" id="UP000595437"/>
    </source>
</evidence>
<dbReference type="Proteomes" id="UP000595437">
    <property type="component" value="Chromosome 13"/>
</dbReference>
<dbReference type="GO" id="GO:0061630">
    <property type="term" value="F:ubiquitin protein ligase activity"/>
    <property type="evidence" value="ECO:0007669"/>
    <property type="project" value="TreeGrafter"/>
</dbReference>
<organism evidence="1 2">
    <name type="scientific">Caligus rogercresseyi</name>
    <name type="common">Sea louse</name>
    <dbReference type="NCBI Taxonomy" id="217165"/>
    <lineage>
        <taxon>Eukaryota</taxon>
        <taxon>Metazoa</taxon>
        <taxon>Ecdysozoa</taxon>
        <taxon>Arthropoda</taxon>
        <taxon>Crustacea</taxon>
        <taxon>Multicrustacea</taxon>
        <taxon>Hexanauplia</taxon>
        <taxon>Copepoda</taxon>
        <taxon>Siphonostomatoida</taxon>
        <taxon>Caligidae</taxon>
        <taxon>Caligus</taxon>
    </lineage>
</organism>
<keyword evidence="2" id="KW-1185">Reference proteome</keyword>
<evidence type="ECO:0000313" key="1">
    <source>
        <dbReference type="EMBL" id="QQP38467.1"/>
    </source>
</evidence>
<dbReference type="PANTHER" id="PTHR45943:SF1">
    <property type="entry name" value="E3 UBIQUITIN-PROTEIN LIGASE MYCBP2"/>
    <property type="match status" value="1"/>
</dbReference>
<gene>
    <name evidence="1" type="ORF">FKW44_019041</name>
</gene>
<dbReference type="GO" id="GO:0008582">
    <property type="term" value="P:regulation of synaptic assembly at neuromuscular junction"/>
    <property type="evidence" value="ECO:0007669"/>
    <property type="project" value="TreeGrafter"/>
</dbReference>
<dbReference type="GO" id="GO:0005886">
    <property type="term" value="C:plasma membrane"/>
    <property type="evidence" value="ECO:0007669"/>
    <property type="project" value="TreeGrafter"/>
</dbReference>
<dbReference type="GO" id="GO:0007411">
    <property type="term" value="P:axon guidance"/>
    <property type="evidence" value="ECO:0007669"/>
    <property type="project" value="TreeGrafter"/>
</dbReference>
<dbReference type="EMBL" id="CP045902">
    <property type="protein sequence ID" value="QQP38467.1"/>
    <property type="molecule type" value="Genomic_DNA"/>
</dbReference>
<reference evidence="2" key="1">
    <citation type="submission" date="2021-01" db="EMBL/GenBank/DDBJ databases">
        <title>Caligus Genome Assembly.</title>
        <authorList>
            <person name="Gallardo-Escarate C."/>
        </authorList>
    </citation>
    <scope>NUCLEOTIDE SEQUENCE [LARGE SCALE GENOMIC DNA]</scope>
</reference>